<feature type="non-terminal residue" evidence="1">
    <location>
        <position position="48"/>
    </location>
</feature>
<organism evidence="1">
    <name type="scientific">Tanacetum cinerariifolium</name>
    <name type="common">Dalmatian daisy</name>
    <name type="synonym">Chrysanthemum cinerariifolium</name>
    <dbReference type="NCBI Taxonomy" id="118510"/>
    <lineage>
        <taxon>Eukaryota</taxon>
        <taxon>Viridiplantae</taxon>
        <taxon>Streptophyta</taxon>
        <taxon>Embryophyta</taxon>
        <taxon>Tracheophyta</taxon>
        <taxon>Spermatophyta</taxon>
        <taxon>Magnoliopsida</taxon>
        <taxon>eudicotyledons</taxon>
        <taxon>Gunneridae</taxon>
        <taxon>Pentapetalae</taxon>
        <taxon>asterids</taxon>
        <taxon>campanulids</taxon>
        <taxon>Asterales</taxon>
        <taxon>Asteraceae</taxon>
        <taxon>Asteroideae</taxon>
        <taxon>Anthemideae</taxon>
        <taxon>Anthemidinae</taxon>
        <taxon>Tanacetum</taxon>
    </lineage>
</organism>
<protein>
    <submittedName>
        <fullName evidence="1">Uncharacterized protein</fullName>
    </submittedName>
</protein>
<reference evidence="1" key="1">
    <citation type="journal article" date="2019" name="Sci. Rep.">
        <title>Draft genome of Tanacetum cinerariifolium, the natural source of mosquito coil.</title>
        <authorList>
            <person name="Yamashiro T."/>
            <person name="Shiraishi A."/>
            <person name="Satake H."/>
            <person name="Nakayama K."/>
        </authorList>
    </citation>
    <scope>NUCLEOTIDE SEQUENCE</scope>
</reference>
<sequence length="48" mass="4998">MAISVILISSDSSEDNTRTPTGRVILFGTIPTTIPNTTPLIAPPTADT</sequence>
<dbReference type="EMBL" id="BKCJ011519897">
    <property type="protein sequence ID" value="GFD39655.1"/>
    <property type="molecule type" value="Genomic_DNA"/>
</dbReference>
<evidence type="ECO:0000313" key="1">
    <source>
        <dbReference type="EMBL" id="GFD39655.1"/>
    </source>
</evidence>
<comment type="caution">
    <text evidence="1">The sequence shown here is derived from an EMBL/GenBank/DDBJ whole genome shotgun (WGS) entry which is preliminary data.</text>
</comment>
<dbReference type="AlphaFoldDB" id="A0A699VVQ7"/>
<accession>A0A699VVQ7</accession>
<proteinExistence type="predicted"/>
<name>A0A699VVQ7_TANCI</name>
<gene>
    <name evidence="1" type="ORF">Tci_911624</name>
</gene>